<sequence length="209" mass="22180">MNVAVVIPVRNGAAFVLPCLRSLLAQEYRPFAIVAVDNGSNDDSADLIAAEFPQVQLVYSQAALGFAGAVNRGIRAALEHNASLDAIVVLNQDTEAQPGWLAKLLAPLEHDPSVGIAGSQARFPDGTVQHAGAEILWPLGYGRNIGYGGAPTEHVASKPEYVAAVGVALRRAMLDAIGLFDEGFNPAYFEDADLCLRARAAGWRVVYEP</sequence>
<dbReference type="GO" id="GO:0016757">
    <property type="term" value="F:glycosyltransferase activity"/>
    <property type="evidence" value="ECO:0007669"/>
    <property type="project" value="UniProtKB-KW"/>
</dbReference>
<dbReference type="PANTHER" id="PTHR43179">
    <property type="entry name" value="RHAMNOSYLTRANSFERASE WBBL"/>
    <property type="match status" value="1"/>
</dbReference>
<proteinExistence type="inferred from homology"/>
<accession>A0A0P9EWU6</accession>
<dbReference type="Pfam" id="PF00535">
    <property type="entry name" value="Glycos_transf_2"/>
    <property type="match status" value="1"/>
</dbReference>
<comment type="similarity">
    <text evidence="2">Belongs to the glycosyltransferase 2 family.</text>
</comment>
<evidence type="ECO:0000256" key="1">
    <source>
        <dbReference type="ARBA" id="ARBA00004776"/>
    </source>
</evidence>
<comment type="caution">
    <text evidence="6">The sequence shown here is derived from an EMBL/GenBank/DDBJ whole genome shotgun (WGS) entry which is preliminary data.</text>
</comment>
<dbReference type="SUPFAM" id="SSF53448">
    <property type="entry name" value="Nucleotide-diphospho-sugar transferases"/>
    <property type="match status" value="1"/>
</dbReference>
<dbReference type="InterPro" id="IPR001173">
    <property type="entry name" value="Glyco_trans_2-like"/>
</dbReference>
<evidence type="ECO:0000256" key="3">
    <source>
        <dbReference type="ARBA" id="ARBA00022676"/>
    </source>
</evidence>
<protein>
    <recommendedName>
        <fullName evidence="5">Glycosyltransferase 2-like domain-containing protein</fullName>
    </recommendedName>
</protein>
<keyword evidence="3" id="KW-0328">Glycosyltransferase</keyword>
<evidence type="ECO:0000256" key="2">
    <source>
        <dbReference type="ARBA" id="ARBA00006739"/>
    </source>
</evidence>
<evidence type="ECO:0000256" key="4">
    <source>
        <dbReference type="ARBA" id="ARBA00022679"/>
    </source>
</evidence>
<dbReference type="CDD" id="cd04186">
    <property type="entry name" value="GT_2_like_c"/>
    <property type="match status" value="1"/>
</dbReference>
<reference evidence="6 7" key="1">
    <citation type="submission" date="2015-09" db="EMBL/GenBank/DDBJ databases">
        <title>Draft genome sequence of Kouleothrix aurantiaca JCM 19913.</title>
        <authorList>
            <person name="Hemp J."/>
        </authorList>
    </citation>
    <scope>NUCLEOTIDE SEQUENCE [LARGE SCALE GENOMIC DNA]</scope>
    <source>
        <strain evidence="6 7">COM-B</strain>
    </source>
</reference>
<comment type="pathway">
    <text evidence="1">Cell wall biogenesis; cell wall polysaccharide biosynthesis.</text>
</comment>
<dbReference type="Gene3D" id="3.90.550.10">
    <property type="entry name" value="Spore Coat Polysaccharide Biosynthesis Protein SpsA, Chain A"/>
    <property type="match status" value="1"/>
</dbReference>
<evidence type="ECO:0000259" key="5">
    <source>
        <dbReference type="Pfam" id="PF00535"/>
    </source>
</evidence>
<dbReference type="InterPro" id="IPR029044">
    <property type="entry name" value="Nucleotide-diphossugar_trans"/>
</dbReference>
<name>A0A0P9EWU6_9CHLR</name>
<keyword evidence="7" id="KW-1185">Reference proteome</keyword>
<keyword evidence="4" id="KW-0808">Transferase</keyword>
<gene>
    <name evidence="6" type="ORF">SE17_36160</name>
</gene>
<dbReference type="Proteomes" id="UP000050509">
    <property type="component" value="Unassembled WGS sequence"/>
</dbReference>
<evidence type="ECO:0000313" key="6">
    <source>
        <dbReference type="EMBL" id="KPV48791.1"/>
    </source>
</evidence>
<feature type="non-terminal residue" evidence="6">
    <location>
        <position position="209"/>
    </location>
</feature>
<dbReference type="PANTHER" id="PTHR43179:SF12">
    <property type="entry name" value="GALACTOFURANOSYLTRANSFERASE GLFT2"/>
    <property type="match status" value="1"/>
</dbReference>
<dbReference type="EMBL" id="LJCR01002392">
    <property type="protein sequence ID" value="KPV48791.1"/>
    <property type="molecule type" value="Genomic_DNA"/>
</dbReference>
<dbReference type="AlphaFoldDB" id="A0A0P9EWU6"/>
<feature type="domain" description="Glycosyltransferase 2-like" evidence="5">
    <location>
        <begin position="5"/>
        <end position="135"/>
    </location>
</feature>
<organism evidence="6 7">
    <name type="scientific">Kouleothrix aurantiaca</name>
    <dbReference type="NCBI Taxonomy" id="186479"/>
    <lineage>
        <taxon>Bacteria</taxon>
        <taxon>Bacillati</taxon>
        <taxon>Chloroflexota</taxon>
        <taxon>Chloroflexia</taxon>
        <taxon>Chloroflexales</taxon>
        <taxon>Roseiflexineae</taxon>
        <taxon>Roseiflexaceae</taxon>
        <taxon>Kouleothrix</taxon>
    </lineage>
</organism>
<evidence type="ECO:0000313" key="7">
    <source>
        <dbReference type="Proteomes" id="UP000050509"/>
    </source>
</evidence>